<protein>
    <submittedName>
        <fullName evidence="2">Uncharacterized protein</fullName>
    </submittedName>
</protein>
<evidence type="ECO:0000313" key="3">
    <source>
        <dbReference type="Proteomes" id="UP000729402"/>
    </source>
</evidence>
<accession>A0A8J6BKT6</accession>
<feature type="region of interest" description="Disordered" evidence="1">
    <location>
        <begin position="29"/>
        <end position="54"/>
    </location>
</feature>
<proteinExistence type="predicted"/>
<organism evidence="2 3">
    <name type="scientific">Zizania palustris</name>
    <name type="common">Northern wild rice</name>
    <dbReference type="NCBI Taxonomy" id="103762"/>
    <lineage>
        <taxon>Eukaryota</taxon>
        <taxon>Viridiplantae</taxon>
        <taxon>Streptophyta</taxon>
        <taxon>Embryophyta</taxon>
        <taxon>Tracheophyta</taxon>
        <taxon>Spermatophyta</taxon>
        <taxon>Magnoliopsida</taxon>
        <taxon>Liliopsida</taxon>
        <taxon>Poales</taxon>
        <taxon>Poaceae</taxon>
        <taxon>BOP clade</taxon>
        <taxon>Oryzoideae</taxon>
        <taxon>Oryzeae</taxon>
        <taxon>Zizaniinae</taxon>
        <taxon>Zizania</taxon>
    </lineage>
</organism>
<feature type="region of interest" description="Disordered" evidence="1">
    <location>
        <begin position="77"/>
        <end position="113"/>
    </location>
</feature>
<evidence type="ECO:0000313" key="2">
    <source>
        <dbReference type="EMBL" id="KAG8087086.1"/>
    </source>
</evidence>
<reference evidence="2" key="1">
    <citation type="journal article" date="2021" name="bioRxiv">
        <title>Whole Genome Assembly and Annotation of Northern Wild Rice, Zizania palustris L., Supports a Whole Genome Duplication in the Zizania Genus.</title>
        <authorList>
            <person name="Haas M."/>
            <person name="Kono T."/>
            <person name="Macchietto M."/>
            <person name="Millas R."/>
            <person name="McGilp L."/>
            <person name="Shao M."/>
            <person name="Duquette J."/>
            <person name="Hirsch C.N."/>
            <person name="Kimball J."/>
        </authorList>
    </citation>
    <scope>NUCLEOTIDE SEQUENCE</scope>
    <source>
        <tissue evidence="2">Fresh leaf tissue</tissue>
    </source>
</reference>
<dbReference type="EMBL" id="JAAALK010000082">
    <property type="protein sequence ID" value="KAG8087086.1"/>
    <property type="molecule type" value="Genomic_DNA"/>
</dbReference>
<dbReference type="AlphaFoldDB" id="A0A8J6BKT6"/>
<comment type="caution">
    <text evidence="2">The sequence shown here is derived from an EMBL/GenBank/DDBJ whole genome shotgun (WGS) entry which is preliminary data.</text>
</comment>
<reference evidence="2" key="2">
    <citation type="submission" date="2021-02" db="EMBL/GenBank/DDBJ databases">
        <authorList>
            <person name="Kimball J.A."/>
            <person name="Haas M.W."/>
            <person name="Macchietto M."/>
            <person name="Kono T."/>
            <person name="Duquette J."/>
            <person name="Shao M."/>
        </authorList>
    </citation>
    <scope>NUCLEOTIDE SEQUENCE</scope>
    <source>
        <tissue evidence="2">Fresh leaf tissue</tissue>
    </source>
</reference>
<name>A0A8J6BKT6_ZIZPA</name>
<sequence>MSKIFTRRVNGHGYGYALPVPIRLPSLLTAPRHLSSPPPYPPLATPRHHPVRHVHHPPLATTAALFTTFATHRPIHPIAAPHRAPPPTAYADTLYAPSSKRVRPVKQEEKRKG</sequence>
<gene>
    <name evidence="2" type="ORF">GUJ93_ZPchr0010g10072</name>
</gene>
<dbReference type="Proteomes" id="UP000729402">
    <property type="component" value="Unassembled WGS sequence"/>
</dbReference>
<evidence type="ECO:0000256" key="1">
    <source>
        <dbReference type="SAM" id="MobiDB-lite"/>
    </source>
</evidence>
<keyword evidence="3" id="KW-1185">Reference proteome</keyword>